<protein>
    <submittedName>
        <fullName evidence="1">Unnamed protein product</fullName>
    </submittedName>
</protein>
<organism evidence="1 2">
    <name type="scientific">Ambrosiozyma monospora</name>
    <name type="common">Yeast</name>
    <name type="synonym">Endomycopsis monosporus</name>
    <dbReference type="NCBI Taxonomy" id="43982"/>
    <lineage>
        <taxon>Eukaryota</taxon>
        <taxon>Fungi</taxon>
        <taxon>Dikarya</taxon>
        <taxon>Ascomycota</taxon>
        <taxon>Saccharomycotina</taxon>
        <taxon>Pichiomycetes</taxon>
        <taxon>Pichiales</taxon>
        <taxon>Pichiaceae</taxon>
        <taxon>Ambrosiozyma</taxon>
    </lineage>
</organism>
<reference evidence="1" key="1">
    <citation type="submission" date="2023-04" db="EMBL/GenBank/DDBJ databases">
        <title>Ambrosiozyma monospora NBRC 10751.</title>
        <authorList>
            <person name="Ichikawa N."/>
            <person name="Sato H."/>
            <person name="Tonouchi N."/>
        </authorList>
    </citation>
    <scope>NUCLEOTIDE SEQUENCE</scope>
    <source>
        <strain evidence="1">NBRC 10751</strain>
    </source>
</reference>
<dbReference type="Proteomes" id="UP001165064">
    <property type="component" value="Unassembled WGS sequence"/>
</dbReference>
<proteinExistence type="predicted"/>
<evidence type="ECO:0000313" key="2">
    <source>
        <dbReference type="Proteomes" id="UP001165064"/>
    </source>
</evidence>
<sequence>MKTNKQKAISEKKITYDDRPWWRLRNPIPGLINRLKNSPNAVILSQLNYKKKVGKTILGYFGLQLLLLFLRAVINLKVASLDGYLVSSLISKRFKRFFNYLIVWMLIGIPAALTDSMINKVQHLMACATRENVTQKILNEYLPDSGNSTIYQLVNGATTSSSGNFDKAKDNLTVDDPSHRLTSIVSQFATSLSVLPSQVLNPFLDILLSANQLSKSGENAAEGALLLGLIANMSSLVLKVFTPNFAKLSNSRNSLENKFHVYHSRIVDNTEEIALAKGHRREIELLDTNYFELERFKRMEFRRLAIYDFAVSFIFKYSLGAFGLMLCSLPIFSTAYTHNFHLSQMAMSQISSNFVTNRRLLLSASESLGKLIQSKKNIQNLSAYSGQLWEFEQVLKNINSSSGEVTDGSSTGSSPSDLEQSINGSFKFNSGSAATDNDFDPLIKGPYVSYGDEITFSHVPLITPSGAKLVNDLNFSIKRGDNLLIIGPNGCALTQMNN</sequence>
<accession>A0ACB5T704</accession>
<keyword evidence="2" id="KW-1185">Reference proteome</keyword>
<dbReference type="EMBL" id="BSXS01004405">
    <property type="protein sequence ID" value="GME82933.1"/>
    <property type="molecule type" value="Genomic_DNA"/>
</dbReference>
<gene>
    <name evidence="1" type="ORF">Amon02_000584300</name>
</gene>
<comment type="caution">
    <text evidence="1">The sequence shown here is derived from an EMBL/GenBank/DDBJ whole genome shotgun (WGS) entry which is preliminary data.</text>
</comment>
<evidence type="ECO:0000313" key="1">
    <source>
        <dbReference type="EMBL" id="GME82933.1"/>
    </source>
</evidence>
<name>A0ACB5T704_AMBMO</name>